<organism evidence="1 2">
    <name type="scientific">Streptomyces orinoci</name>
    <name type="common">Streptoverticillium orinoci</name>
    <dbReference type="NCBI Taxonomy" id="67339"/>
    <lineage>
        <taxon>Bacteria</taxon>
        <taxon>Bacillati</taxon>
        <taxon>Actinomycetota</taxon>
        <taxon>Actinomycetes</taxon>
        <taxon>Kitasatosporales</taxon>
        <taxon>Streptomycetaceae</taxon>
        <taxon>Streptomyces</taxon>
    </lineage>
</organism>
<comment type="caution">
    <text evidence="1">The sequence shown here is derived from an EMBL/GenBank/DDBJ whole genome shotgun (WGS) entry which is preliminary data.</text>
</comment>
<gene>
    <name evidence="1" type="ORF">AB0L16_22090</name>
</gene>
<proteinExistence type="predicted"/>
<sequence>MPTQPNPAPTQDPQPGTYVVDTRTGRLGQVMAREGKFLQLRPPRGGLEWDAEPHAVRPATPAERLTANVQAANSASRRTG</sequence>
<accession>A0ABV3K2D8</accession>
<protein>
    <submittedName>
        <fullName evidence="1">Uncharacterized protein</fullName>
    </submittedName>
</protein>
<evidence type="ECO:0000313" key="2">
    <source>
        <dbReference type="Proteomes" id="UP001552594"/>
    </source>
</evidence>
<dbReference type="RefSeq" id="WP_109282371.1">
    <property type="nucleotide sequence ID" value="NZ_JBFAUK010000018.1"/>
</dbReference>
<evidence type="ECO:0000313" key="1">
    <source>
        <dbReference type="EMBL" id="MEV5509088.1"/>
    </source>
</evidence>
<dbReference type="Proteomes" id="UP001552594">
    <property type="component" value="Unassembled WGS sequence"/>
</dbReference>
<name>A0ABV3K2D8_STRON</name>
<dbReference type="EMBL" id="JBFAUK010000018">
    <property type="protein sequence ID" value="MEV5509088.1"/>
    <property type="molecule type" value="Genomic_DNA"/>
</dbReference>
<reference evidence="1 2" key="1">
    <citation type="submission" date="2024-06" db="EMBL/GenBank/DDBJ databases">
        <title>The Natural Products Discovery Center: Release of the First 8490 Sequenced Strains for Exploring Actinobacteria Biosynthetic Diversity.</title>
        <authorList>
            <person name="Kalkreuter E."/>
            <person name="Kautsar S.A."/>
            <person name="Yang D."/>
            <person name="Bader C.D."/>
            <person name="Teijaro C.N."/>
            <person name="Fluegel L."/>
            <person name="Davis C.M."/>
            <person name="Simpson J.R."/>
            <person name="Lauterbach L."/>
            <person name="Steele A.D."/>
            <person name="Gui C."/>
            <person name="Meng S."/>
            <person name="Li G."/>
            <person name="Viehrig K."/>
            <person name="Ye F."/>
            <person name="Su P."/>
            <person name="Kiefer A.F."/>
            <person name="Nichols A."/>
            <person name="Cepeda A.J."/>
            <person name="Yan W."/>
            <person name="Fan B."/>
            <person name="Jiang Y."/>
            <person name="Adhikari A."/>
            <person name="Zheng C.-J."/>
            <person name="Schuster L."/>
            <person name="Cowan T.M."/>
            <person name="Smanski M.J."/>
            <person name="Chevrette M.G."/>
            <person name="De Carvalho L.P.S."/>
            <person name="Shen B."/>
        </authorList>
    </citation>
    <scope>NUCLEOTIDE SEQUENCE [LARGE SCALE GENOMIC DNA]</scope>
    <source>
        <strain evidence="1 2">NPDC052347</strain>
    </source>
</reference>
<keyword evidence="2" id="KW-1185">Reference proteome</keyword>